<feature type="region of interest" description="Disordered" evidence="1">
    <location>
        <begin position="116"/>
        <end position="185"/>
    </location>
</feature>
<feature type="compositionally biased region" description="Low complexity" evidence="1">
    <location>
        <begin position="158"/>
        <end position="176"/>
    </location>
</feature>
<name>A0A6C0LZ04_9ZZZZ</name>
<dbReference type="EMBL" id="MN740632">
    <property type="protein sequence ID" value="QHU36086.1"/>
    <property type="molecule type" value="Genomic_DNA"/>
</dbReference>
<proteinExistence type="predicted"/>
<feature type="compositionally biased region" description="Acidic residues" evidence="1">
    <location>
        <begin position="121"/>
        <end position="157"/>
    </location>
</feature>
<organism evidence="2">
    <name type="scientific">viral metagenome</name>
    <dbReference type="NCBI Taxonomy" id="1070528"/>
    <lineage>
        <taxon>unclassified sequences</taxon>
        <taxon>metagenomes</taxon>
        <taxon>organismal metagenomes</taxon>
    </lineage>
</organism>
<protein>
    <submittedName>
        <fullName evidence="2">Uncharacterized protein</fullName>
    </submittedName>
</protein>
<sequence>MTMQPAQHLSCDGCGIAKDDMRELERLDRKDELRNELFRNAARLHDAMRNNALLRPIFRKYKQVCREILNQKRSEAAELLALSEYCDTNDNNNHDMKLIRDELDHILSQIEQLHTQHLYEDTDEETDNTDDAEDTDNEMPELDDDDSNDDDDDDDDCSVASTSSSSCSSSSSSSSSYKKDLEDFM</sequence>
<evidence type="ECO:0000256" key="1">
    <source>
        <dbReference type="SAM" id="MobiDB-lite"/>
    </source>
</evidence>
<reference evidence="2" key="1">
    <citation type="journal article" date="2020" name="Nature">
        <title>Giant virus diversity and host interactions through global metagenomics.</title>
        <authorList>
            <person name="Schulz F."/>
            <person name="Roux S."/>
            <person name="Paez-Espino D."/>
            <person name="Jungbluth S."/>
            <person name="Walsh D.A."/>
            <person name="Denef V.J."/>
            <person name="McMahon K.D."/>
            <person name="Konstantinidis K.T."/>
            <person name="Eloe-Fadrosh E.A."/>
            <person name="Kyrpides N.C."/>
            <person name="Woyke T."/>
        </authorList>
    </citation>
    <scope>NUCLEOTIDE SEQUENCE</scope>
    <source>
        <strain evidence="2">GVMAG-S-1035124-57</strain>
    </source>
</reference>
<dbReference type="AlphaFoldDB" id="A0A6C0LZ04"/>
<evidence type="ECO:0000313" key="2">
    <source>
        <dbReference type="EMBL" id="QHU36086.1"/>
    </source>
</evidence>
<accession>A0A6C0LZ04</accession>